<protein>
    <submittedName>
        <fullName evidence="1">Uncharacterized protein</fullName>
    </submittedName>
</protein>
<name>A0A9W9XKY9_9EURO</name>
<comment type="caution">
    <text evidence="1">The sequence shown here is derived from an EMBL/GenBank/DDBJ whole genome shotgun (WGS) entry which is preliminary data.</text>
</comment>
<dbReference type="Proteomes" id="UP001149954">
    <property type="component" value="Unassembled WGS sequence"/>
</dbReference>
<dbReference type="EMBL" id="JAPWDS010000006">
    <property type="protein sequence ID" value="KAJ5494450.1"/>
    <property type="molecule type" value="Genomic_DNA"/>
</dbReference>
<dbReference type="AlphaFoldDB" id="A0A9W9XKY9"/>
<accession>A0A9W9XKY9</accession>
<evidence type="ECO:0000313" key="2">
    <source>
        <dbReference type="Proteomes" id="UP001149954"/>
    </source>
</evidence>
<proteinExistence type="predicted"/>
<organism evidence="1 2">
    <name type="scientific">Penicillium fimorum</name>
    <dbReference type="NCBI Taxonomy" id="1882269"/>
    <lineage>
        <taxon>Eukaryota</taxon>
        <taxon>Fungi</taxon>
        <taxon>Dikarya</taxon>
        <taxon>Ascomycota</taxon>
        <taxon>Pezizomycotina</taxon>
        <taxon>Eurotiomycetes</taxon>
        <taxon>Eurotiomycetidae</taxon>
        <taxon>Eurotiales</taxon>
        <taxon>Aspergillaceae</taxon>
        <taxon>Penicillium</taxon>
    </lineage>
</organism>
<dbReference type="OrthoDB" id="4369461at2759"/>
<sequence>MRRRDDLPPFGTFITTWLVPYNVLVGLPEIMTMKEEALKLDQHALYSYCERLLEWEDTLLSHAISRRRETPEDQKNQETNGLVVQITIQRLQIHQEYISEGSRAYNPYQEGAVERELNNRPAAEGIVPHEAIRKVVDADSDCEGDE</sequence>
<reference evidence="1" key="2">
    <citation type="journal article" date="2023" name="IMA Fungus">
        <title>Comparative genomic study of the Penicillium genus elucidates a diverse pangenome and 15 lateral gene transfer events.</title>
        <authorList>
            <person name="Petersen C."/>
            <person name="Sorensen T."/>
            <person name="Nielsen M.R."/>
            <person name="Sondergaard T.E."/>
            <person name="Sorensen J.L."/>
            <person name="Fitzpatrick D.A."/>
            <person name="Frisvad J.C."/>
            <person name="Nielsen K.L."/>
        </authorList>
    </citation>
    <scope>NUCLEOTIDE SEQUENCE</scope>
    <source>
        <strain evidence="1">IBT 29495</strain>
    </source>
</reference>
<evidence type="ECO:0000313" key="1">
    <source>
        <dbReference type="EMBL" id="KAJ5494450.1"/>
    </source>
</evidence>
<reference evidence="1" key="1">
    <citation type="submission" date="2022-12" db="EMBL/GenBank/DDBJ databases">
        <authorList>
            <person name="Petersen C."/>
        </authorList>
    </citation>
    <scope>NUCLEOTIDE SEQUENCE</scope>
    <source>
        <strain evidence="1">IBT 29495</strain>
    </source>
</reference>
<gene>
    <name evidence="1" type="ORF">N7463_010537</name>
</gene>
<keyword evidence="2" id="KW-1185">Reference proteome</keyword>